<dbReference type="SUPFAM" id="SSF50044">
    <property type="entry name" value="SH3-domain"/>
    <property type="match status" value="1"/>
</dbReference>
<dbReference type="InterPro" id="IPR036028">
    <property type="entry name" value="SH3-like_dom_sf"/>
</dbReference>
<dbReference type="GO" id="GO:0043130">
    <property type="term" value="F:ubiquitin binding"/>
    <property type="evidence" value="ECO:0007669"/>
    <property type="project" value="InterPro"/>
</dbReference>
<sequence length="810" mass="86602">MEAPPPQVDEEIRRREEEELQKVLELSMQDKGGRQWGVYTPSSAAGGSSSSYPSSTAISGGPSSRPQAKPEPQQPTGGYTASAGRKAVDVVHQSPLRHADTQATPVETSQPTQPSQSAYSAYAPAAVATPPPQPAVTVAAPAASVTPAPVPDLATATRVRALHHFEPADAGELAFEKGDVIKVVDRTHKDWWKGQLKGRTGIFPVNYVEPMPEPTAADLAREAEAEAAVFAQAANIDKLLNRLKNFDITKDNLADDEDIQELYRSSLSVRPKVIRLIEKYNQKKVELAMMNDNFVNAKELFDRMMEESLAKHNPNAYDFRRHPSGRPGPPGVDYRATGYWPGPFPPPQPPGQPGFYPGQPPYQDPTQATYPPQLYPPQMDPAAYPPQQGFPGQDPNAYGPQQAPAGYDPSAYAAPIQQPQIQPGQPQQQPGYDPNTYQTATQQPGAPQPAPGGYDPNVYGQQPPQQPQPSGGQPVQQPYDPSANAYAQTQPGVQPIGQPSQPAYDLNAHVPNQQLPAAAAVTAQYAGQSTTAAQPQPTTMSPQPEQQVTQPVQQVQPTQPSQPETQPVAEGPKVFSGPPPYPFDPTAQYPDPNAQAWAQYYAAGGDDKQGLVYFISVPGMKEAPAGSPASENPQVRQQSIHTATFDQSSQPMNPANQQLSPKSPTGQLSASPKSKRISMAGVGTVSQHPQLQNTLPTYAQEHLHSKRPSSAGSQPGSSSQGTSGAPSWAQHPPAGVTGPWSAHGPQIMEPSRTDSTSPPGGYRPMYGATSPGGSFHPASAGPIDAHNQATPYPTHPSPRSQQQQQLYRGT</sequence>
<dbReference type="FunFam" id="2.30.30.40:FF:000072">
    <property type="entry name" value="Unconventional Myosin IB"/>
    <property type="match status" value="1"/>
</dbReference>
<dbReference type="Proteomes" id="UP000007148">
    <property type="component" value="Unassembled WGS sequence"/>
</dbReference>
<feature type="compositionally biased region" description="Low complexity" evidence="8">
    <location>
        <begin position="112"/>
        <end position="128"/>
    </location>
</feature>
<dbReference type="PANTHER" id="PTHR45929:SF3">
    <property type="entry name" value="JAK PATHWAY SIGNAL TRANSDUCTION ADAPTOR MOLECULE"/>
    <property type="match status" value="1"/>
</dbReference>
<evidence type="ECO:0000256" key="5">
    <source>
        <dbReference type="ARBA" id="ARBA00023136"/>
    </source>
</evidence>
<dbReference type="HOGENOM" id="CLU_010104_1_0_1"/>
<dbReference type="InterPro" id="IPR001452">
    <property type="entry name" value="SH3_domain"/>
</dbReference>
<keyword evidence="3" id="KW-0813">Transport</keyword>
<accession>G4TK17</accession>
<dbReference type="Gene3D" id="2.30.30.40">
    <property type="entry name" value="SH3 Domains"/>
    <property type="match status" value="1"/>
</dbReference>
<evidence type="ECO:0000256" key="6">
    <source>
        <dbReference type="ARBA" id="ARBA00029433"/>
    </source>
</evidence>
<feature type="region of interest" description="Disordered" evidence="8">
    <location>
        <begin position="315"/>
        <end position="590"/>
    </location>
</feature>
<evidence type="ECO:0000256" key="2">
    <source>
        <dbReference type="ARBA" id="ARBA00022443"/>
    </source>
</evidence>
<dbReference type="InParanoid" id="G4TK17"/>
<feature type="compositionally biased region" description="Polar residues" evidence="8">
    <location>
        <begin position="101"/>
        <end position="111"/>
    </location>
</feature>
<feature type="compositionally biased region" description="Polar residues" evidence="8">
    <location>
        <begin position="629"/>
        <end position="672"/>
    </location>
</feature>
<feature type="compositionally biased region" description="Low complexity" evidence="8">
    <location>
        <begin position="460"/>
        <end position="478"/>
    </location>
</feature>
<dbReference type="PROSITE" id="PS50002">
    <property type="entry name" value="SH3"/>
    <property type="match status" value="1"/>
</dbReference>
<evidence type="ECO:0000259" key="9">
    <source>
        <dbReference type="PROSITE" id="PS50002"/>
    </source>
</evidence>
<dbReference type="InterPro" id="IPR050670">
    <property type="entry name" value="STAM"/>
</dbReference>
<feature type="compositionally biased region" description="Low complexity" evidence="8">
    <location>
        <begin position="513"/>
        <end position="568"/>
    </location>
</feature>
<feature type="region of interest" description="Disordered" evidence="8">
    <location>
        <begin position="98"/>
        <end position="130"/>
    </location>
</feature>
<evidence type="ECO:0000313" key="10">
    <source>
        <dbReference type="EMBL" id="CCA71667.1"/>
    </source>
</evidence>
<dbReference type="eggNOG" id="KOG2199">
    <property type="taxonomic scope" value="Eukaryota"/>
</dbReference>
<dbReference type="GO" id="GO:0035091">
    <property type="term" value="F:phosphatidylinositol binding"/>
    <property type="evidence" value="ECO:0007669"/>
    <property type="project" value="InterPro"/>
</dbReference>
<dbReference type="InterPro" id="IPR003903">
    <property type="entry name" value="UIM_dom"/>
</dbReference>
<organism evidence="10 11">
    <name type="scientific">Serendipita indica (strain DSM 11827)</name>
    <name type="common">Root endophyte fungus</name>
    <name type="synonym">Piriformospora indica</name>
    <dbReference type="NCBI Taxonomy" id="1109443"/>
    <lineage>
        <taxon>Eukaryota</taxon>
        <taxon>Fungi</taxon>
        <taxon>Dikarya</taxon>
        <taxon>Basidiomycota</taxon>
        <taxon>Agaricomycotina</taxon>
        <taxon>Agaricomycetes</taxon>
        <taxon>Sebacinales</taxon>
        <taxon>Serendipitaceae</taxon>
        <taxon>Serendipita</taxon>
    </lineage>
</organism>
<evidence type="ECO:0000256" key="8">
    <source>
        <dbReference type="SAM" id="MobiDB-lite"/>
    </source>
</evidence>
<evidence type="ECO:0000256" key="7">
    <source>
        <dbReference type="PROSITE-ProRule" id="PRU00192"/>
    </source>
</evidence>
<reference evidence="10 11" key="1">
    <citation type="journal article" date="2011" name="PLoS Pathog.">
        <title>Endophytic Life Strategies Decoded by Genome and Transcriptome Analyses of the Mutualistic Root Symbiont Piriformospora indica.</title>
        <authorList>
            <person name="Zuccaro A."/>
            <person name="Lahrmann U."/>
            <person name="Guldener U."/>
            <person name="Langen G."/>
            <person name="Pfiffi S."/>
            <person name="Biedenkopf D."/>
            <person name="Wong P."/>
            <person name="Samans B."/>
            <person name="Grimm C."/>
            <person name="Basiewicz M."/>
            <person name="Murat C."/>
            <person name="Martin F."/>
            <person name="Kogel K.H."/>
        </authorList>
    </citation>
    <scope>NUCLEOTIDE SEQUENCE [LARGE SCALE GENOMIC DNA]</scope>
    <source>
        <strain evidence="10 11">DSM 11827</strain>
    </source>
</reference>
<evidence type="ECO:0000256" key="4">
    <source>
        <dbReference type="ARBA" id="ARBA00022927"/>
    </source>
</evidence>
<keyword evidence="5" id="KW-0472">Membrane</keyword>
<keyword evidence="11" id="KW-1185">Reference proteome</keyword>
<dbReference type="Pfam" id="PF03127">
    <property type="entry name" value="GAT"/>
    <property type="match status" value="1"/>
</dbReference>
<gene>
    <name evidence="10" type="ORF">PIIN_05603</name>
</gene>
<feature type="compositionally biased region" description="Polar residues" evidence="8">
    <location>
        <begin position="485"/>
        <end position="501"/>
    </location>
</feature>
<dbReference type="AlphaFoldDB" id="G4TK17"/>
<feature type="compositionally biased region" description="Polar residues" evidence="8">
    <location>
        <begin position="57"/>
        <end position="66"/>
    </location>
</feature>
<proteinExistence type="predicted"/>
<feature type="region of interest" description="Disordered" evidence="8">
    <location>
        <begin position="620"/>
        <end position="810"/>
    </location>
</feature>
<feature type="compositionally biased region" description="Pro residues" evidence="8">
    <location>
        <begin position="342"/>
        <end position="363"/>
    </location>
</feature>
<dbReference type="OMA" id="KSTEHRH"/>
<dbReference type="PROSITE" id="PS50330">
    <property type="entry name" value="UIM"/>
    <property type="match status" value="1"/>
</dbReference>
<dbReference type="Gene3D" id="1.20.5.1940">
    <property type="match status" value="1"/>
</dbReference>
<keyword evidence="4" id="KW-0653">Protein transport</keyword>
<feature type="compositionally biased region" description="Polar residues" evidence="8">
    <location>
        <begin position="787"/>
        <end position="810"/>
    </location>
</feature>
<feature type="domain" description="SH3" evidence="9">
    <location>
        <begin position="154"/>
        <end position="213"/>
    </location>
</feature>
<dbReference type="PRINTS" id="PR00452">
    <property type="entry name" value="SH3DOMAIN"/>
</dbReference>
<dbReference type="OrthoDB" id="10255964at2759"/>
<comment type="subcellular location">
    <subcellularLocation>
        <location evidence="6">Endomembrane system</location>
        <topology evidence="6">Peripheral membrane protein</topology>
        <orientation evidence="6">Cytoplasmic side</orientation>
    </subcellularLocation>
    <subcellularLocation>
        <location evidence="1">Endosome membrane</location>
    </subcellularLocation>
</comment>
<dbReference type="InterPro" id="IPR004152">
    <property type="entry name" value="GAT_dom"/>
</dbReference>
<dbReference type="GO" id="GO:0033565">
    <property type="term" value="C:ESCRT-0 complex"/>
    <property type="evidence" value="ECO:0007669"/>
    <property type="project" value="TreeGrafter"/>
</dbReference>
<dbReference type="SMART" id="SM00326">
    <property type="entry name" value="SH3"/>
    <property type="match status" value="1"/>
</dbReference>
<dbReference type="SUPFAM" id="SSF89009">
    <property type="entry name" value="GAT-like domain"/>
    <property type="match status" value="1"/>
</dbReference>
<feature type="compositionally biased region" description="Polar residues" evidence="8">
    <location>
        <begin position="684"/>
        <end position="697"/>
    </location>
</feature>
<feature type="compositionally biased region" description="Low complexity" evidence="8">
    <location>
        <begin position="39"/>
        <end position="56"/>
    </location>
</feature>
<keyword evidence="2 7" id="KW-0728">SH3 domain</keyword>
<dbReference type="EMBL" id="CAFZ01000129">
    <property type="protein sequence ID" value="CCA71667.1"/>
    <property type="molecule type" value="Genomic_DNA"/>
</dbReference>
<evidence type="ECO:0000313" key="11">
    <source>
        <dbReference type="Proteomes" id="UP000007148"/>
    </source>
</evidence>
<feature type="region of interest" description="Disordered" evidence="8">
    <location>
        <begin position="26"/>
        <end position="86"/>
    </location>
</feature>
<dbReference type="STRING" id="1109443.G4TK17"/>
<dbReference type="GO" id="GO:0043328">
    <property type="term" value="P:protein transport to vacuole involved in ubiquitin-dependent protein catabolic process via the multivesicular body sorting pathway"/>
    <property type="evidence" value="ECO:0007669"/>
    <property type="project" value="TreeGrafter"/>
</dbReference>
<evidence type="ECO:0000256" key="1">
    <source>
        <dbReference type="ARBA" id="ARBA00004608"/>
    </source>
</evidence>
<name>G4TK17_SERID</name>
<protein>
    <recommendedName>
        <fullName evidence="9">SH3 domain-containing protein</fullName>
    </recommendedName>
</protein>
<evidence type="ECO:0000256" key="3">
    <source>
        <dbReference type="ARBA" id="ARBA00022448"/>
    </source>
</evidence>
<dbReference type="Pfam" id="PF14604">
    <property type="entry name" value="SH3_9"/>
    <property type="match status" value="1"/>
</dbReference>
<comment type="caution">
    <text evidence="10">The sequence shown here is derived from an EMBL/GenBank/DDBJ whole genome shotgun (WGS) entry which is preliminary data.</text>
</comment>
<dbReference type="PANTHER" id="PTHR45929">
    <property type="entry name" value="JAK PATHWAY SIGNAL TRANSDUCTION ADAPTOR MOLECULE"/>
    <property type="match status" value="1"/>
</dbReference>
<feature type="compositionally biased region" description="Low complexity" evidence="8">
    <location>
        <begin position="415"/>
        <end position="445"/>
    </location>
</feature>
<feature type="compositionally biased region" description="Low complexity" evidence="8">
    <location>
        <begin position="708"/>
        <end position="727"/>
    </location>
</feature>